<reference evidence="6 7" key="1">
    <citation type="submission" date="2020-01" db="EMBL/GenBank/DDBJ databases">
        <authorList>
            <person name="Chen S."/>
        </authorList>
    </citation>
    <scope>NUCLEOTIDE SEQUENCE [LARGE SCALE GENOMIC DNA]</scope>
    <source>
        <strain evidence="6 7">GS-10</strain>
    </source>
</reference>
<evidence type="ECO:0000313" key="7">
    <source>
        <dbReference type="Proteomes" id="UP000479043"/>
    </source>
</evidence>
<name>A0A6L8LEC3_9RHOB</name>
<dbReference type="InterPro" id="IPR051679">
    <property type="entry name" value="DASS-Related_Transporters"/>
</dbReference>
<dbReference type="PANTHER" id="PTHR43652:SF2">
    <property type="entry name" value="BASIC AMINO ACID ANTIPORTER YFCC-RELATED"/>
    <property type="match status" value="1"/>
</dbReference>
<feature type="transmembrane region" description="Helical" evidence="5">
    <location>
        <begin position="310"/>
        <end position="331"/>
    </location>
</feature>
<evidence type="ECO:0000256" key="1">
    <source>
        <dbReference type="ARBA" id="ARBA00004141"/>
    </source>
</evidence>
<feature type="transmembrane region" description="Helical" evidence="5">
    <location>
        <begin position="141"/>
        <end position="158"/>
    </location>
</feature>
<evidence type="ECO:0000256" key="2">
    <source>
        <dbReference type="ARBA" id="ARBA00022692"/>
    </source>
</evidence>
<keyword evidence="7" id="KW-1185">Reference proteome</keyword>
<evidence type="ECO:0000256" key="4">
    <source>
        <dbReference type="ARBA" id="ARBA00023136"/>
    </source>
</evidence>
<feature type="transmembrane region" description="Helical" evidence="5">
    <location>
        <begin position="117"/>
        <end position="135"/>
    </location>
</feature>
<comment type="caution">
    <text evidence="6">The sequence shown here is derived from an EMBL/GenBank/DDBJ whole genome shotgun (WGS) entry which is preliminary data.</text>
</comment>
<feature type="transmembrane region" description="Helical" evidence="5">
    <location>
        <begin position="213"/>
        <end position="236"/>
    </location>
</feature>
<protein>
    <submittedName>
        <fullName evidence="6">SLC13 family permease</fullName>
    </submittedName>
</protein>
<evidence type="ECO:0000256" key="5">
    <source>
        <dbReference type="SAM" id="Phobius"/>
    </source>
</evidence>
<dbReference type="EMBL" id="WWEN01000002">
    <property type="protein sequence ID" value="MYM54411.1"/>
    <property type="molecule type" value="Genomic_DNA"/>
</dbReference>
<dbReference type="AlphaFoldDB" id="A0A6L8LEC3"/>
<dbReference type="InterPro" id="IPR001898">
    <property type="entry name" value="SLC13A/DASS"/>
</dbReference>
<dbReference type="PANTHER" id="PTHR43652">
    <property type="entry name" value="BASIC AMINO ACID ANTIPORTER YFCC-RELATED"/>
    <property type="match status" value="1"/>
</dbReference>
<feature type="transmembrane region" description="Helical" evidence="5">
    <location>
        <begin position="170"/>
        <end position="193"/>
    </location>
</feature>
<gene>
    <name evidence="6" type="ORF">GR167_03780</name>
</gene>
<evidence type="ECO:0000313" key="6">
    <source>
        <dbReference type="EMBL" id="MYM54411.1"/>
    </source>
</evidence>
<keyword evidence="2 5" id="KW-0812">Transmembrane</keyword>
<feature type="transmembrane region" description="Helical" evidence="5">
    <location>
        <begin position="84"/>
        <end position="105"/>
    </location>
</feature>
<proteinExistence type="predicted"/>
<feature type="transmembrane region" description="Helical" evidence="5">
    <location>
        <begin position="278"/>
        <end position="298"/>
    </location>
</feature>
<dbReference type="Pfam" id="PF00939">
    <property type="entry name" value="Na_sulph_symp"/>
    <property type="match status" value="1"/>
</dbReference>
<keyword evidence="3 5" id="KW-1133">Transmembrane helix</keyword>
<feature type="transmembrane region" description="Helical" evidence="5">
    <location>
        <begin position="57"/>
        <end position="78"/>
    </location>
</feature>
<evidence type="ECO:0000256" key="3">
    <source>
        <dbReference type="ARBA" id="ARBA00022989"/>
    </source>
</evidence>
<dbReference type="GO" id="GO:0005886">
    <property type="term" value="C:plasma membrane"/>
    <property type="evidence" value="ECO:0007669"/>
    <property type="project" value="TreeGrafter"/>
</dbReference>
<dbReference type="GO" id="GO:0022857">
    <property type="term" value="F:transmembrane transporter activity"/>
    <property type="evidence" value="ECO:0007669"/>
    <property type="project" value="InterPro"/>
</dbReference>
<feature type="transmembrane region" description="Helical" evidence="5">
    <location>
        <begin position="394"/>
        <end position="412"/>
    </location>
</feature>
<dbReference type="Proteomes" id="UP000479043">
    <property type="component" value="Unassembled WGS sequence"/>
</dbReference>
<organism evidence="6 7">
    <name type="scientific">Thalassovita mangrovi</name>
    <dbReference type="NCBI Taxonomy" id="2692236"/>
    <lineage>
        <taxon>Bacteria</taxon>
        <taxon>Pseudomonadati</taxon>
        <taxon>Pseudomonadota</taxon>
        <taxon>Alphaproteobacteria</taxon>
        <taxon>Rhodobacterales</taxon>
        <taxon>Roseobacteraceae</taxon>
        <taxon>Thalassovita</taxon>
    </lineage>
</organism>
<feature type="transmembrane region" description="Helical" evidence="5">
    <location>
        <begin position="432"/>
        <end position="452"/>
    </location>
</feature>
<dbReference type="RefSeq" id="WP_160972107.1">
    <property type="nucleotide sequence ID" value="NZ_WWEN01000002.1"/>
</dbReference>
<comment type="subcellular location">
    <subcellularLocation>
        <location evidence="1">Membrane</location>
        <topology evidence="1">Multi-pass membrane protein</topology>
    </subcellularLocation>
</comment>
<keyword evidence="4 5" id="KW-0472">Membrane</keyword>
<feature type="transmembrane region" description="Helical" evidence="5">
    <location>
        <begin position="32"/>
        <end position="50"/>
    </location>
</feature>
<accession>A0A6L8LEC3</accession>
<feature type="transmembrane region" description="Helical" evidence="5">
    <location>
        <begin position="351"/>
        <end position="373"/>
    </location>
</feature>
<sequence length="458" mass="48388">MSYFRQAVVGLVLLLSAWIALAMPAGMDQDQALTFGIVLITLSLWATGLVPGYVASTFFFAALLLGGFATPDIVFSGFTSTAMWLIVAGFVIGSAITISGLGARMGSLARPHLSKSYPMLIGGLMVLGMAMGFVMPSSMGRAAVLVPVGMALADAFGFEKGSRGRTGVAVIIAFGTNMPSFAILPSNIPNVVLSGMAERLLDMHFSYADYLLLHYPVLGIVKSAIIVALVLVFFPARIETRDYKPSEGQKTSARRQFALLAVLLVTLGFWATDQIHGINAAWIGLATSLVLMVPQFGFVPPPAFKSSVDFSMLLFVSGALALGAVVNSTGLGEIVAREVTALLPLTEGRDFLNFASLSLLGAATSIFTTMPGVPAVLTPLAGELSQATGFSQHAVLMTQVIGFSTVIFPYQVGPLIVAMGLAGESTRPLLRMTLALSLVTLLVLIPLDYLWWKLLGVI</sequence>